<keyword evidence="2" id="KW-0378">Hydrolase</keyword>
<dbReference type="Pfam" id="PF13279">
    <property type="entry name" value="4HBT_2"/>
    <property type="match status" value="1"/>
</dbReference>
<dbReference type="PANTHER" id="PTHR31793:SF27">
    <property type="entry name" value="NOVEL THIOESTERASE SUPERFAMILY DOMAIN AND SAPOSIN A-TYPE DOMAIN CONTAINING PROTEIN (0610012H03RIK)"/>
    <property type="match status" value="1"/>
</dbReference>
<organism evidence="3 4">
    <name type="scientific">Streptomyces himalayensis subsp. aureolus</name>
    <dbReference type="NCBI Taxonomy" id="2758039"/>
    <lineage>
        <taxon>Bacteria</taxon>
        <taxon>Bacillati</taxon>
        <taxon>Actinomycetota</taxon>
        <taxon>Actinomycetes</taxon>
        <taxon>Kitasatosporales</taxon>
        <taxon>Streptomycetaceae</taxon>
        <taxon>Streptomyces</taxon>
        <taxon>Streptomyces himalayensis</taxon>
    </lineage>
</organism>
<dbReference type="EMBL" id="JACEQY010000110">
    <property type="protein sequence ID" value="MBA4867255.1"/>
    <property type="molecule type" value="Genomic_DNA"/>
</dbReference>
<dbReference type="Gene3D" id="3.10.129.10">
    <property type="entry name" value="Hotdog Thioesterase"/>
    <property type="match status" value="1"/>
</dbReference>
<proteinExistence type="inferred from homology"/>
<evidence type="ECO:0000313" key="4">
    <source>
        <dbReference type="Proteomes" id="UP000586976"/>
    </source>
</evidence>
<dbReference type="InterPro" id="IPR050563">
    <property type="entry name" value="4-hydroxybenzoyl-CoA_TE"/>
</dbReference>
<accession>A0A7W2HKK0</accession>
<comment type="similarity">
    <text evidence="1">Belongs to the 4-hydroxybenzoyl-CoA thioesterase family.</text>
</comment>
<evidence type="ECO:0000256" key="2">
    <source>
        <dbReference type="ARBA" id="ARBA00022801"/>
    </source>
</evidence>
<gene>
    <name evidence="3" type="ORF">H1V43_39495</name>
</gene>
<protein>
    <submittedName>
        <fullName evidence="3">Acyl-CoA thioesterase</fullName>
    </submittedName>
</protein>
<dbReference type="CDD" id="cd00586">
    <property type="entry name" value="4HBT"/>
    <property type="match status" value="1"/>
</dbReference>
<evidence type="ECO:0000256" key="1">
    <source>
        <dbReference type="ARBA" id="ARBA00005953"/>
    </source>
</evidence>
<dbReference type="AlphaFoldDB" id="A0A7W2HKK0"/>
<reference evidence="3 4" key="1">
    <citation type="submission" date="2020-07" db="EMBL/GenBank/DDBJ databases">
        <title>Streptomyces isolated from Indian soil.</title>
        <authorList>
            <person name="Mandal S."/>
            <person name="Maiti P.K."/>
        </authorList>
    </citation>
    <scope>NUCLEOTIDE SEQUENCE [LARGE SCALE GENOMIC DNA]</scope>
    <source>
        <strain evidence="3 4">PSKA54</strain>
    </source>
</reference>
<comment type="caution">
    <text evidence="3">The sequence shown here is derived from an EMBL/GenBank/DDBJ whole genome shotgun (WGS) entry which is preliminary data.</text>
</comment>
<name>A0A7W2HKK0_9ACTN</name>
<keyword evidence="4" id="KW-1185">Reference proteome</keyword>
<dbReference type="InterPro" id="IPR029069">
    <property type="entry name" value="HotDog_dom_sf"/>
</dbReference>
<sequence>MAPRWNDNDQYGHLNNAVYYEYFDSAVNGWLSTECGDVTDLDALGLVAETSCRYLSSASFPDRLQVGIALIRLGRSSISYQLAVFPEAGDEPHVVGHFVHVYVDPSTRRPAAVPVPVVAAVSILPPIAAPSLEPATR</sequence>
<dbReference type="SUPFAM" id="SSF54637">
    <property type="entry name" value="Thioesterase/thiol ester dehydrase-isomerase"/>
    <property type="match status" value="1"/>
</dbReference>
<evidence type="ECO:0000313" key="3">
    <source>
        <dbReference type="EMBL" id="MBA4867255.1"/>
    </source>
</evidence>
<dbReference type="PANTHER" id="PTHR31793">
    <property type="entry name" value="4-HYDROXYBENZOYL-COA THIOESTERASE FAMILY MEMBER"/>
    <property type="match status" value="1"/>
</dbReference>
<dbReference type="Proteomes" id="UP000586976">
    <property type="component" value="Unassembled WGS sequence"/>
</dbReference>
<dbReference type="GO" id="GO:0047617">
    <property type="term" value="F:fatty acyl-CoA hydrolase activity"/>
    <property type="evidence" value="ECO:0007669"/>
    <property type="project" value="TreeGrafter"/>
</dbReference>